<evidence type="ECO:0000256" key="3">
    <source>
        <dbReference type="ARBA" id="ARBA00023163"/>
    </source>
</evidence>
<sequence>MRSLNYFARLAIFGCLLSTIPVIFIGIFAYVTSSKEIQKNVNEGKNQLIMQINSNVEQKLTTVNHTMNQVLASTVLKRAMSQTLTASDFMLYDDLRNEIRHMQSFDTKLEDVVLLNERHQWLIKNSGLYDLNQYEYQEQLLALMDLPEHSSWVLTPSYLFYSEEFARNTAVCPYHITLVKQLPSNSLDTYGLALATLSTCSVQEMVEQNIDSSSSVIIFDDQLNIIIHTDQALVGQPVAAADIDVNELTGMNGQFNTSIHQTASAVTYYKSPLTGWTYMSISSIEALTAESKKIGMYTLYICAGIVLLCFLLVWIGTKRFYSPIRRLLMQISGVEAGWKGIRQPSNEFQLISERVHDLFQSKSELEHQLQQHIHQVCTLFFMKAYQGQIKPSEVRSQLYQFGYGKQLEQWHMMAAITIQIDFHPSSSHTVQDIDLLLFALHNVIEELIPAEQRLASIILDQSVVTIIGSPEKDYESFHSMQYSLTEYVQQQVQQILNLQISIGISTPFHELSGISTAYREGLDALKHRMILGEGIIIQYDQMNENRHVLQLNYPQQLEHELLDAVKVADEGRAKELLAHILTSIFQSDRSPHEFQFPLTRLLNNLIISMQESGITLKQLHHKQGSLLEQLLKIQHKQEIERWFWKVVIHPLVIIYRDRQEEQYHKLSEKIIDLVQQYYDTDLTLEECASRLHYNANYLSSVFRKETNVSFSDYLTMYRFKMAKKWLSESDIPVKDIAAKLRYNNSQNFIRSFRKQEGMTPGQYRDRYKTSTDHVV</sequence>
<organism evidence="6 7">
    <name type="scientific">Paenibacillus septentrionalis</name>
    <dbReference type="NCBI Taxonomy" id="429342"/>
    <lineage>
        <taxon>Bacteria</taxon>
        <taxon>Bacillati</taxon>
        <taxon>Bacillota</taxon>
        <taxon>Bacilli</taxon>
        <taxon>Bacillales</taxon>
        <taxon>Paenibacillaceae</taxon>
        <taxon>Paenibacillus</taxon>
    </lineage>
</organism>
<keyword evidence="4" id="KW-0472">Membrane</keyword>
<dbReference type="InterPro" id="IPR018060">
    <property type="entry name" value="HTH_AraC"/>
</dbReference>
<dbReference type="PROSITE" id="PS01124">
    <property type="entry name" value="HTH_ARAC_FAMILY_2"/>
    <property type="match status" value="1"/>
</dbReference>
<evidence type="ECO:0000256" key="2">
    <source>
        <dbReference type="ARBA" id="ARBA00023125"/>
    </source>
</evidence>
<evidence type="ECO:0000256" key="4">
    <source>
        <dbReference type="SAM" id="Phobius"/>
    </source>
</evidence>
<dbReference type="Proteomes" id="UP001596233">
    <property type="component" value="Unassembled WGS sequence"/>
</dbReference>
<evidence type="ECO:0000259" key="5">
    <source>
        <dbReference type="PROSITE" id="PS01124"/>
    </source>
</evidence>
<protein>
    <submittedName>
        <fullName evidence="6">Helix-turn-helix domain-containing protein</fullName>
    </submittedName>
</protein>
<dbReference type="PANTHER" id="PTHR43280">
    <property type="entry name" value="ARAC-FAMILY TRANSCRIPTIONAL REGULATOR"/>
    <property type="match status" value="1"/>
</dbReference>
<keyword evidence="1" id="KW-0805">Transcription regulation</keyword>
<accession>A0ABW1V6R1</accession>
<dbReference type="Gene3D" id="1.10.10.60">
    <property type="entry name" value="Homeodomain-like"/>
    <property type="match status" value="2"/>
</dbReference>
<dbReference type="Pfam" id="PF17853">
    <property type="entry name" value="GGDEF_2"/>
    <property type="match status" value="1"/>
</dbReference>
<feature type="transmembrane region" description="Helical" evidence="4">
    <location>
        <begin position="297"/>
        <end position="316"/>
    </location>
</feature>
<dbReference type="Pfam" id="PF12833">
    <property type="entry name" value="HTH_18"/>
    <property type="match status" value="1"/>
</dbReference>
<keyword evidence="4" id="KW-0812">Transmembrane</keyword>
<keyword evidence="7" id="KW-1185">Reference proteome</keyword>
<keyword evidence="3" id="KW-0804">Transcription</keyword>
<dbReference type="SMART" id="SM00342">
    <property type="entry name" value="HTH_ARAC"/>
    <property type="match status" value="1"/>
</dbReference>
<dbReference type="PANTHER" id="PTHR43280:SF10">
    <property type="entry name" value="REGULATORY PROTEIN POCR"/>
    <property type="match status" value="1"/>
</dbReference>
<keyword evidence="2" id="KW-0238">DNA-binding</keyword>
<dbReference type="SUPFAM" id="SSF46689">
    <property type="entry name" value="Homeodomain-like"/>
    <property type="match status" value="2"/>
</dbReference>
<dbReference type="Gene3D" id="3.30.450.20">
    <property type="entry name" value="PAS domain"/>
    <property type="match status" value="1"/>
</dbReference>
<proteinExistence type="predicted"/>
<reference evidence="7" key="1">
    <citation type="journal article" date="2019" name="Int. J. Syst. Evol. Microbiol.">
        <title>The Global Catalogue of Microorganisms (GCM) 10K type strain sequencing project: providing services to taxonomists for standard genome sequencing and annotation.</title>
        <authorList>
            <consortium name="The Broad Institute Genomics Platform"/>
            <consortium name="The Broad Institute Genome Sequencing Center for Infectious Disease"/>
            <person name="Wu L."/>
            <person name="Ma J."/>
        </authorList>
    </citation>
    <scope>NUCLEOTIDE SEQUENCE [LARGE SCALE GENOMIC DNA]</scope>
    <source>
        <strain evidence="7">PCU 280</strain>
    </source>
</reference>
<feature type="domain" description="HTH araC/xylS-type" evidence="5">
    <location>
        <begin position="668"/>
        <end position="766"/>
    </location>
</feature>
<dbReference type="InterPro" id="IPR041522">
    <property type="entry name" value="CdaR_GGDEF"/>
</dbReference>
<dbReference type="InterPro" id="IPR009057">
    <property type="entry name" value="Homeodomain-like_sf"/>
</dbReference>
<comment type="caution">
    <text evidence="6">The sequence shown here is derived from an EMBL/GenBank/DDBJ whole genome shotgun (WGS) entry which is preliminary data.</text>
</comment>
<feature type="transmembrane region" description="Helical" evidence="4">
    <location>
        <begin position="6"/>
        <end position="31"/>
    </location>
</feature>
<name>A0ABW1V6R1_9BACL</name>
<evidence type="ECO:0000256" key="1">
    <source>
        <dbReference type="ARBA" id="ARBA00023015"/>
    </source>
</evidence>
<evidence type="ECO:0000313" key="6">
    <source>
        <dbReference type="EMBL" id="MFC6334144.1"/>
    </source>
</evidence>
<keyword evidence="4" id="KW-1133">Transmembrane helix</keyword>
<dbReference type="RefSeq" id="WP_379236354.1">
    <property type="nucleotide sequence ID" value="NZ_JBHSTE010000005.1"/>
</dbReference>
<evidence type="ECO:0000313" key="7">
    <source>
        <dbReference type="Proteomes" id="UP001596233"/>
    </source>
</evidence>
<dbReference type="EMBL" id="JBHSTE010000005">
    <property type="protein sequence ID" value="MFC6334144.1"/>
    <property type="molecule type" value="Genomic_DNA"/>
</dbReference>
<gene>
    <name evidence="6" type="ORF">ACFP56_16065</name>
</gene>